<dbReference type="KEGG" id="mmai:sS8_3903"/>
<reference evidence="1 2" key="1">
    <citation type="submission" date="2016-12" db="EMBL/GenBank/DDBJ databases">
        <title>Genome sequencing of Methylocaldum marinum.</title>
        <authorList>
            <person name="Takeuchi M."/>
            <person name="Kamagata Y."/>
            <person name="Hiraoka S."/>
            <person name="Oshima K."/>
            <person name="Hattori M."/>
            <person name="Iwasaki W."/>
        </authorList>
    </citation>
    <scope>NUCLEOTIDE SEQUENCE [LARGE SCALE GENOMIC DNA]</scope>
    <source>
        <strain evidence="1 2">S8</strain>
    </source>
</reference>
<sequence>MTSVAHQNVYLGPSALGRLRDDESVAIAVGRDGVELERAGETLVEKRVRLPVRWVKGFSDVQVYQPGLRLFCECSGAEARRFLRSVPRNPAAGAYLARSGNTLRLSQLAVGGGMRVGGLHRLRVLDPLLGRIAGLRIWGYADAGVSAWDLNFGDARLFLLLSPEVQRGFSGEGQALQILAGGGWEGALARVRAELRWQAELDPARLAGNTGLGEPQVAAVLTALGARGLAGFDVTTQRYFHRELPFDLERIESFRR</sequence>
<accession>A0A250KW39</accession>
<name>A0A250KW39_9GAMM</name>
<evidence type="ECO:0000313" key="2">
    <source>
        <dbReference type="Proteomes" id="UP000266313"/>
    </source>
</evidence>
<evidence type="ECO:0000313" key="1">
    <source>
        <dbReference type="EMBL" id="BBA35835.1"/>
    </source>
</evidence>
<protein>
    <submittedName>
        <fullName evidence="1">Zinc finger SWIM domain protein</fullName>
    </submittedName>
</protein>
<organism evidence="1 2">
    <name type="scientific">Methylocaldum marinum</name>
    <dbReference type="NCBI Taxonomy" id="1432792"/>
    <lineage>
        <taxon>Bacteria</taxon>
        <taxon>Pseudomonadati</taxon>
        <taxon>Pseudomonadota</taxon>
        <taxon>Gammaproteobacteria</taxon>
        <taxon>Methylococcales</taxon>
        <taxon>Methylococcaceae</taxon>
        <taxon>Methylocaldum</taxon>
    </lineage>
</organism>
<dbReference type="Proteomes" id="UP000266313">
    <property type="component" value="Chromosome"/>
</dbReference>
<proteinExistence type="predicted"/>
<dbReference type="AlphaFoldDB" id="A0A250KW39"/>
<keyword evidence="2" id="KW-1185">Reference proteome</keyword>
<gene>
    <name evidence="1" type="ORF">sS8_3903</name>
</gene>
<dbReference type="EMBL" id="AP017928">
    <property type="protein sequence ID" value="BBA35835.1"/>
    <property type="molecule type" value="Genomic_DNA"/>
</dbReference>